<dbReference type="EMBL" id="AECQ01000028">
    <property type="protein sequence ID" value="EFW24119.1"/>
    <property type="molecule type" value="Genomic_DNA"/>
</dbReference>
<proteinExistence type="predicted"/>
<organism evidence="2 3">
    <name type="scientific">Solobacterium moorei F0204</name>
    <dbReference type="NCBI Taxonomy" id="706433"/>
    <lineage>
        <taxon>Bacteria</taxon>
        <taxon>Bacillati</taxon>
        <taxon>Bacillota</taxon>
        <taxon>Erysipelotrichia</taxon>
        <taxon>Erysipelotrichales</taxon>
        <taxon>Erysipelotrichaceae</taxon>
        <taxon>Solobacterium</taxon>
    </lineage>
</organism>
<dbReference type="RefSeq" id="WP_006526302.1">
    <property type="nucleotide sequence ID" value="NZ_GL637665.1"/>
</dbReference>
<dbReference type="Pfam" id="PF12762">
    <property type="entry name" value="DDE_Tnp_IS1595"/>
    <property type="match status" value="1"/>
</dbReference>
<gene>
    <name evidence="2" type="ORF">HMPREF9430_01496</name>
</gene>
<feature type="non-terminal residue" evidence="2">
    <location>
        <position position="1"/>
    </location>
</feature>
<feature type="domain" description="ISXO2-like transposase" evidence="1">
    <location>
        <begin position="81"/>
        <end position="236"/>
    </location>
</feature>
<evidence type="ECO:0000313" key="2">
    <source>
        <dbReference type="EMBL" id="EFW24119.1"/>
    </source>
</evidence>
<dbReference type="Proteomes" id="UP000004097">
    <property type="component" value="Unassembled WGS sequence"/>
</dbReference>
<dbReference type="AlphaFoldDB" id="E7MPL4"/>
<reference evidence="2 3" key="1">
    <citation type="submission" date="2010-08" db="EMBL/GenBank/DDBJ databases">
        <authorList>
            <person name="Weinstock G."/>
            <person name="Sodergren E."/>
            <person name="Clifton S."/>
            <person name="Fulton L."/>
            <person name="Fulton B."/>
            <person name="Courtney L."/>
            <person name="Fronick C."/>
            <person name="Harrison M."/>
            <person name="Strong C."/>
            <person name="Farmer C."/>
            <person name="Delahaunty K."/>
            <person name="Markovic C."/>
            <person name="Hall O."/>
            <person name="Minx P."/>
            <person name="Tomlinson C."/>
            <person name="Mitreva M."/>
            <person name="Hou S."/>
            <person name="Chen J."/>
            <person name="Wollam A."/>
            <person name="Pepin K.H."/>
            <person name="Johnson M."/>
            <person name="Bhonagiri V."/>
            <person name="Zhang X."/>
            <person name="Suruliraj S."/>
            <person name="Warren W."/>
            <person name="Chinwalla A."/>
            <person name="Mardis E.R."/>
            <person name="Wilson R.K."/>
        </authorList>
    </citation>
    <scope>NUCLEOTIDE SEQUENCE [LARGE SCALE GENOMIC DNA]</scope>
    <source>
        <strain evidence="2 3">F0204</strain>
    </source>
</reference>
<dbReference type="InterPro" id="IPR024445">
    <property type="entry name" value="Tnp_ISXO2-like"/>
</dbReference>
<protein>
    <recommendedName>
        <fullName evidence="1">ISXO2-like transposase domain-containing protein</fullName>
    </recommendedName>
</protein>
<keyword evidence="3" id="KW-1185">Reference proteome</keyword>
<evidence type="ECO:0000259" key="1">
    <source>
        <dbReference type="SMART" id="SM01126"/>
    </source>
</evidence>
<sequence length="276" mass="32330">TKMIKKGFARGKQRYLCLECKHKFTYDSHMITSFLKIDVDEFIEICIDTLTMVPIHKTAARLNRHKFLSMLEKYLESEKIQLSGTIECDETYVLESSKGSSLKHRKARHRGEPSRFRGISHEQICTVTTTDRNEHEIFLAVGQFRPTKDIIQDTFKNNITQRSIIYTDGTDCYNSLAECKNCKVVHLKGHQSYNQVEHLNVVNHIHSVIKNKLAQYRGVATKYINRYTALFVCMRRFMGMDINELYEKLAWMIRYPFAITTKALRNHNLFSFSLQE</sequence>
<comment type="caution">
    <text evidence="2">The sequence shown here is derived from an EMBL/GenBank/DDBJ whole genome shotgun (WGS) entry which is preliminary data.</text>
</comment>
<dbReference type="SMART" id="SM01126">
    <property type="entry name" value="DDE_Tnp_IS1595"/>
    <property type="match status" value="1"/>
</dbReference>
<dbReference type="NCBIfam" id="NF033547">
    <property type="entry name" value="transpos_IS1595"/>
    <property type="match status" value="1"/>
</dbReference>
<accession>E7MPL4</accession>
<dbReference type="HOGENOM" id="CLU_1010150_0_0_9"/>
<name>E7MPL4_9FIRM</name>
<dbReference type="eggNOG" id="COG3677">
    <property type="taxonomic scope" value="Bacteria"/>
</dbReference>
<evidence type="ECO:0000313" key="3">
    <source>
        <dbReference type="Proteomes" id="UP000004097"/>
    </source>
</evidence>